<dbReference type="Gramene" id="GBG80707">
    <property type="protein sequence ID" value="GBG80707"/>
    <property type="gene ID" value="CBR_g31164"/>
</dbReference>
<organism evidence="2 3">
    <name type="scientific">Chara braunii</name>
    <name type="common">Braun's stonewort</name>
    <dbReference type="NCBI Taxonomy" id="69332"/>
    <lineage>
        <taxon>Eukaryota</taxon>
        <taxon>Viridiplantae</taxon>
        <taxon>Streptophyta</taxon>
        <taxon>Charophyceae</taxon>
        <taxon>Charales</taxon>
        <taxon>Characeae</taxon>
        <taxon>Chara</taxon>
    </lineage>
</organism>
<feature type="region of interest" description="Disordered" evidence="1">
    <location>
        <begin position="67"/>
        <end position="121"/>
    </location>
</feature>
<sequence length="215" mass="24092">MQSKAIDKSRTCNAGGSVTVRQPRISISSDEEDTRLKIRTKHEFPTNGGDQKLDKILNLLGALAKKDSGKKEKTGEEMKEKGRKKKGKMVVEDKGKSETNKGEVTSGSVEEDDKEEKKKEGDIIEYMKLKLDYYMDISVKEVKSLCVKRGGKIGGKERKDKCAWELAKQDSELFTKLVNKEDGEEFESSEEETPDEESSGNRSDDDEESRDVAGN</sequence>
<dbReference type="EMBL" id="BFEA01000354">
    <property type="protein sequence ID" value="GBG80707.1"/>
    <property type="molecule type" value="Genomic_DNA"/>
</dbReference>
<evidence type="ECO:0000313" key="3">
    <source>
        <dbReference type="Proteomes" id="UP000265515"/>
    </source>
</evidence>
<protein>
    <submittedName>
        <fullName evidence="2">Uncharacterized protein</fullName>
    </submittedName>
</protein>
<feature type="compositionally biased region" description="Acidic residues" evidence="1">
    <location>
        <begin position="182"/>
        <end position="209"/>
    </location>
</feature>
<reference evidence="2 3" key="1">
    <citation type="journal article" date="2018" name="Cell">
        <title>The Chara Genome: Secondary Complexity and Implications for Plant Terrestrialization.</title>
        <authorList>
            <person name="Nishiyama T."/>
            <person name="Sakayama H."/>
            <person name="Vries J.D."/>
            <person name="Buschmann H."/>
            <person name="Saint-Marcoux D."/>
            <person name="Ullrich K.K."/>
            <person name="Haas F.B."/>
            <person name="Vanderstraeten L."/>
            <person name="Becker D."/>
            <person name="Lang D."/>
            <person name="Vosolsobe S."/>
            <person name="Rombauts S."/>
            <person name="Wilhelmsson P.K.I."/>
            <person name="Janitza P."/>
            <person name="Kern R."/>
            <person name="Heyl A."/>
            <person name="Rumpler F."/>
            <person name="Villalobos L.I.A.C."/>
            <person name="Clay J.M."/>
            <person name="Skokan R."/>
            <person name="Toyoda A."/>
            <person name="Suzuki Y."/>
            <person name="Kagoshima H."/>
            <person name="Schijlen E."/>
            <person name="Tajeshwar N."/>
            <person name="Catarino B."/>
            <person name="Hetherington A.J."/>
            <person name="Saltykova A."/>
            <person name="Bonnot C."/>
            <person name="Breuninger H."/>
            <person name="Symeonidi A."/>
            <person name="Radhakrishnan G.V."/>
            <person name="Van Nieuwerburgh F."/>
            <person name="Deforce D."/>
            <person name="Chang C."/>
            <person name="Karol K.G."/>
            <person name="Hedrich R."/>
            <person name="Ulvskov P."/>
            <person name="Glockner G."/>
            <person name="Delwiche C.F."/>
            <person name="Petrasek J."/>
            <person name="Van de Peer Y."/>
            <person name="Friml J."/>
            <person name="Beilby M."/>
            <person name="Dolan L."/>
            <person name="Kohara Y."/>
            <person name="Sugano S."/>
            <person name="Fujiyama A."/>
            <person name="Delaux P.-M."/>
            <person name="Quint M."/>
            <person name="TheiBen G."/>
            <person name="Hagemann M."/>
            <person name="Harholt J."/>
            <person name="Dunand C."/>
            <person name="Zachgo S."/>
            <person name="Langdale J."/>
            <person name="Maumus F."/>
            <person name="Straeten D.V.D."/>
            <person name="Gould S.B."/>
            <person name="Rensing S.A."/>
        </authorList>
    </citation>
    <scope>NUCLEOTIDE SEQUENCE [LARGE SCALE GENOMIC DNA]</scope>
    <source>
        <strain evidence="2 3">S276</strain>
    </source>
</reference>
<feature type="region of interest" description="Disordered" evidence="1">
    <location>
        <begin position="1"/>
        <end position="23"/>
    </location>
</feature>
<evidence type="ECO:0000313" key="2">
    <source>
        <dbReference type="EMBL" id="GBG80707.1"/>
    </source>
</evidence>
<proteinExistence type="predicted"/>
<comment type="caution">
    <text evidence="2">The sequence shown here is derived from an EMBL/GenBank/DDBJ whole genome shotgun (WGS) entry which is preliminary data.</text>
</comment>
<gene>
    <name evidence="2" type="ORF">CBR_g31164</name>
</gene>
<feature type="compositionally biased region" description="Basic and acidic residues" evidence="1">
    <location>
        <begin position="1"/>
        <end position="10"/>
    </location>
</feature>
<name>A0A388LEL5_CHABU</name>
<dbReference type="Proteomes" id="UP000265515">
    <property type="component" value="Unassembled WGS sequence"/>
</dbReference>
<keyword evidence="3" id="KW-1185">Reference proteome</keyword>
<accession>A0A388LEL5</accession>
<feature type="region of interest" description="Disordered" evidence="1">
    <location>
        <begin position="175"/>
        <end position="215"/>
    </location>
</feature>
<dbReference type="AlphaFoldDB" id="A0A388LEL5"/>
<evidence type="ECO:0000256" key="1">
    <source>
        <dbReference type="SAM" id="MobiDB-lite"/>
    </source>
</evidence>
<feature type="compositionally biased region" description="Polar residues" evidence="1">
    <location>
        <begin position="11"/>
        <end position="23"/>
    </location>
</feature>
<feature type="compositionally biased region" description="Basic and acidic residues" evidence="1">
    <location>
        <begin position="67"/>
        <end position="80"/>
    </location>
</feature>
<feature type="compositionally biased region" description="Basic and acidic residues" evidence="1">
    <location>
        <begin position="89"/>
        <end position="101"/>
    </location>
</feature>